<dbReference type="SUPFAM" id="SSF53850">
    <property type="entry name" value="Periplasmic binding protein-like II"/>
    <property type="match status" value="1"/>
</dbReference>
<dbReference type="InterPro" id="IPR050490">
    <property type="entry name" value="Bact_solute-bd_prot1"/>
</dbReference>
<reference evidence="7 8" key="1">
    <citation type="submission" date="2021-07" db="EMBL/GenBank/DDBJ databases">
        <title>Paenibacillus radiodurans sp. nov., isolated from the southeastern edge of Tengger Desert.</title>
        <authorList>
            <person name="Zhang G."/>
        </authorList>
    </citation>
    <scope>NUCLEOTIDE SEQUENCE [LARGE SCALE GENOMIC DNA]</scope>
    <source>
        <strain evidence="7 8">DT7-4</strain>
    </source>
</reference>
<evidence type="ECO:0000313" key="7">
    <source>
        <dbReference type="EMBL" id="MBW7473914.1"/>
    </source>
</evidence>
<comment type="caution">
    <text evidence="7">The sequence shown here is derived from an EMBL/GenBank/DDBJ whole genome shotgun (WGS) entry which is preliminary data.</text>
</comment>
<dbReference type="PANTHER" id="PTHR43649">
    <property type="entry name" value="ARABINOSE-BINDING PROTEIN-RELATED"/>
    <property type="match status" value="1"/>
</dbReference>
<dbReference type="PANTHER" id="PTHR43649:SF33">
    <property type="entry name" value="POLYGALACTURONAN_RHAMNOGALACTURONAN-BINDING PROTEIN YTCQ"/>
    <property type="match status" value="1"/>
</dbReference>
<keyword evidence="3" id="KW-0472">Membrane</keyword>
<dbReference type="Gene3D" id="3.40.190.10">
    <property type="entry name" value="Periplasmic binding protein-like II"/>
    <property type="match status" value="1"/>
</dbReference>
<dbReference type="Proteomes" id="UP000812277">
    <property type="component" value="Unassembled WGS sequence"/>
</dbReference>
<evidence type="ECO:0000256" key="5">
    <source>
        <dbReference type="ARBA" id="ARBA00023288"/>
    </source>
</evidence>
<keyword evidence="5" id="KW-0449">Lipoprotein</keyword>
<sequence>MRIQTGFWKMGVLILLCAALTACWGGNSNNGVNGSTVPTGSTPAASEGQTVVTMSILTRDRFLIEAEQKFEEMFPDIDIQINEIVPADTSSGDKAVMIRGTDNGPKPEEVEKYVSSVNTALMSGNASDIISVENLPVDKYAGKGLLADWSEVAGEDSSFNKSDYYENIFDGVSKGGGWYGIPTSFSLDVLLGDASLLQQHDLDDRTWTWEQFVDLLAGMKTEGKYGIAMLTPEMLLKYVAESVYGQLVKQDGNSILFDAEAFQGYMENIKKLYDGGLATSEMMGPGNSNFSLMNMDSPMSALLIPQMESKLQTMLRPPGIGQDEGIPFKSSQVLGLNANSKVKDAAWSFVKFLLSEEMQTSMAMMNFPVNQAALNDKLADTKQILEGGGSKRGGKSAKIMLRGKDGEEIHPTVSDEDIKKVSDLMPSVGKYTNQDSKVLSMITEESAAYFSGNKSAEAVAQSAANRINTYLNE</sequence>
<evidence type="ECO:0000256" key="4">
    <source>
        <dbReference type="ARBA" id="ARBA00023139"/>
    </source>
</evidence>
<name>A0ABS7D1V4_9BACL</name>
<keyword evidence="1" id="KW-1003">Cell membrane</keyword>
<feature type="chain" id="PRO_5046859118" evidence="6">
    <location>
        <begin position="25"/>
        <end position="473"/>
    </location>
</feature>
<gene>
    <name evidence="7" type="ORF">K0T92_04100</name>
</gene>
<keyword evidence="2 6" id="KW-0732">Signal</keyword>
<organism evidence="7 8">
    <name type="scientific">Paenibacillus oenotherae</name>
    <dbReference type="NCBI Taxonomy" id="1435645"/>
    <lineage>
        <taxon>Bacteria</taxon>
        <taxon>Bacillati</taxon>
        <taxon>Bacillota</taxon>
        <taxon>Bacilli</taxon>
        <taxon>Bacillales</taxon>
        <taxon>Paenibacillaceae</taxon>
        <taxon>Paenibacillus</taxon>
    </lineage>
</organism>
<protein>
    <submittedName>
        <fullName evidence="7">ABC transporter substrate-binding protein</fullName>
    </submittedName>
</protein>
<feature type="signal peptide" evidence="6">
    <location>
        <begin position="1"/>
        <end position="24"/>
    </location>
</feature>
<dbReference type="EMBL" id="JAHZIJ010000001">
    <property type="protein sequence ID" value="MBW7473914.1"/>
    <property type="molecule type" value="Genomic_DNA"/>
</dbReference>
<dbReference type="RefSeq" id="WP_219871097.1">
    <property type="nucleotide sequence ID" value="NZ_JAHZIJ010000001.1"/>
</dbReference>
<proteinExistence type="predicted"/>
<evidence type="ECO:0000256" key="3">
    <source>
        <dbReference type="ARBA" id="ARBA00023136"/>
    </source>
</evidence>
<dbReference type="PROSITE" id="PS51257">
    <property type="entry name" value="PROKAR_LIPOPROTEIN"/>
    <property type="match status" value="1"/>
</dbReference>
<keyword evidence="8" id="KW-1185">Reference proteome</keyword>
<evidence type="ECO:0000256" key="1">
    <source>
        <dbReference type="ARBA" id="ARBA00022475"/>
    </source>
</evidence>
<evidence type="ECO:0000256" key="6">
    <source>
        <dbReference type="SAM" id="SignalP"/>
    </source>
</evidence>
<dbReference type="Pfam" id="PF01547">
    <property type="entry name" value="SBP_bac_1"/>
    <property type="match status" value="1"/>
</dbReference>
<accession>A0ABS7D1V4</accession>
<evidence type="ECO:0000313" key="8">
    <source>
        <dbReference type="Proteomes" id="UP000812277"/>
    </source>
</evidence>
<evidence type="ECO:0000256" key="2">
    <source>
        <dbReference type="ARBA" id="ARBA00022729"/>
    </source>
</evidence>
<keyword evidence="4" id="KW-0564">Palmitate</keyword>
<dbReference type="InterPro" id="IPR006059">
    <property type="entry name" value="SBP"/>
</dbReference>